<evidence type="ECO:0000256" key="10">
    <source>
        <dbReference type="ARBA" id="ARBA00023014"/>
    </source>
</evidence>
<evidence type="ECO:0000256" key="11">
    <source>
        <dbReference type="ARBA" id="ARBA00047365"/>
    </source>
</evidence>
<evidence type="ECO:0000313" key="14">
    <source>
        <dbReference type="Proteomes" id="UP000254777"/>
    </source>
</evidence>
<dbReference type="SFLD" id="SFLDG01063">
    <property type="entry name" value="activating_enzymes__group_1"/>
    <property type="match status" value="1"/>
</dbReference>
<proteinExistence type="inferred from homology"/>
<dbReference type="PANTHER" id="PTHR30352:SF2">
    <property type="entry name" value="ANAEROBIC RIBONUCLEOSIDE-TRIPHOSPHATE REDUCTASE-ACTIVATING PROTEIN"/>
    <property type="match status" value="1"/>
</dbReference>
<evidence type="ECO:0000256" key="6">
    <source>
        <dbReference type="ARBA" id="ARBA00022691"/>
    </source>
</evidence>
<keyword evidence="8 12" id="KW-0560">Oxidoreductase</keyword>
<dbReference type="NCBIfam" id="TIGR02491">
    <property type="entry name" value="NrdG"/>
    <property type="match status" value="1"/>
</dbReference>
<dbReference type="InterPro" id="IPR058240">
    <property type="entry name" value="rSAM_sf"/>
</dbReference>
<dbReference type="InterPro" id="IPR012837">
    <property type="entry name" value="NrdG"/>
</dbReference>
<evidence type="ECO:0000313" key="13">
    <source>
        <dbReference type="EMBL" id="SUB75969.1"/>
    </source>
</evidence>
<evidence type="ECO:0000256" key="3">
    <source>
        <dbReference type="ARBA" id="ARBA00009777"/>
    </source>
</evidence>
<dbReference type="AlphaFoldDB" id="A0A379DDL6"/>
<keyword evidence="9" id="KW-0408">Iron</keyword>
<evidence type="ECO:0000256" key="5">
    <source>
        <dbReference type="ARBA" id="ARBA00022485"/>
    </source>
</evidence>
<dbReference type="GO" id="GO:0046872">
    <property type="term" value="F:metal ion binding"/>
    <property type="evidence" value="ECO:0007669"/>
    <property type="project" value="UniProtKB-KW"/>
</dbReference>
<dbReference type="EMBL" id="UGTH01000001">
    <property type="protein sequence ID" value="SUB75969.1"/>
    <property type="molecule type" value="Genomic_DNA"/>
</dbReference>
<evidence type="ECO:0000256" key="2">
    <source>
        <dbReference type="ARBA" id="ARBA00003852"/>
    </source>
</evidence>
<sequence>MRYGQIRRYDVANGPGIRTSLFVTGCTHHCEECFNQEYQDFMFGELWTDTQTAEVIEHLSESVNNGLTILGGEPFQNVPDLTLVVREIRSHTSKSIWVYSGYTFEQILEDNKKLELLKLCDVLVDGLFINSLKDLSLKFRGSSNQRIIDIKKSLEHNQVILLEI</sequence>
<dbReference type="InterPro" id="IPR007197">
    <property type="entry name" value="rSAM"/>
</dbReference>
<organism evidence="13 14">
    <name type="scientific">Peptoniphilus indolicus</name>
    <dbReference type="NCBI Taxonomy" id="33030"/>
    <lineage>
        <taxon>Bacteria</taxon>
        <taxon>Bacillati</taxon>
        <taxon>Bacillota</taxon>
        <taxon>Tissierellia</taxon>
        <taxon>Tissierellales</taxon>
        <taxon>Peptoniphilaceae</taxon>
        <taxon>Peptoniphilus</taxon>
    </lineage>
</organism>
<evidence type="ECO:0000256" key="1">
    <source>
        <dbReference type="ARBA" id="ARBA00001966"/>
    </source>
</evidence>
<evidence type="ECO:0000256" key="9">
    <source>
        <dbReference type="ARBA" id="ARBA00023004"/>
    </source>
</evidence>
<dbReference type="Proteomes" id="UP000254777">
    <property type="component" value="Unassembled WGS sequence"/>
</dbReference>
<keyword evidence="10" id="KW-0411">Iron-sulfur</keyword>
<dbReference type="PIRSF" id="PIRSF000368">
    <property type="entry name" value="NrdG"/>
    <property type="match status" value="1"/>
</dbReference>
<dbReference type="PROSITE" id="PS01087">
    <property type="entry name" value="RADICAL_ACTIVATING"/>
    <property type="match status" value="1"/>
</dbReference>
<dbReference type="Pfam" id="PF13353">
    <property type="entry name" value="Fer4_12"/>
    <property type="match status" value="1"/>
</dbReference>
<dbReference type="GO" id="GO:0043365">
    <property type="term" value="F:[formate-C-acetyltransferase]-activating enzyme activity"/>
    <property type="evidence" value="ECO:0007669"/>
    <property type="project" value="InterPro"/>
</dbReference>
<reference evidence="13 14" key="1">
    <citation type="submission" date="2018-06" db="EMBL/GenBank/DDBJ databases">
        <authorList>
            <consortium name="Pathogen Informatics"/>
            <person name="Doyle S."/>
        </authorList>
    </citation>
    <scope>NUCLEOTIDE SEQUENCE [LARGE SCALE GENOMIC DNA]</scope>
    <source>
        <strain evidence="13 14">NCTC11088</strain>
    </source>
</reference>
<dbReference type="RefSeq" id="WP_004821468.1">
    <property type="nucleotide sequence ID" value="NZ_UGTH01000001.1"/>
</dbReference>
<evidence type="ECO:0000256" key="4">
    <source>
        <dbReference type="ARBA" id="ARBA00014281"/>
    </source>
</evidence>
<keyword evidence="5" id="KW-0004">4Fe-4S</keyword>
<dbReference type="GO" id="GO:0051539">
    <property type="term" value="F:4 iron, 4 sulfur cluster binding"/>
    <property type="evidence" value="ECO:0007669"/>
    <property type="project" value="UniProtKB-KW"/>
</dbReference>
<gene>
    <name evidence="13" type="ORF">NCTC11088_01777</name>
</gene>
<comment type="catalytic activity">
    <reaction evidence="11">
        <text>glycyl-[protein] + reduced [flavodoxin] + S-adenosyl-L-methionine = glycin-2-yl radical-[protein] + semiquinone [flavodoxin] + 5'-deoxyadenosine + L-methionine + H(+)</text>
        <dbReference type="Rhea" id="RHEA:61976"/>
        <dbReference type="Rhea" id="RHEA-COMP:10622"/>
        <dbReference type="Rhea" id="RHEA-COMP:14480"/>
        <dbReference type="Rhea" id="RHEA-COMP:15993"/>
        <dbReference type="Rhea" id="RHEA-COMP:15994"/>
        <dbReference type="ChEBI" id="CHEBI:15378"/>
        <dbReference type="ChEBI" id="CHEBI:17319"/>
        <dbReference type="ChEBI" id="CHEBI:29947"/>
        <dbReference type="ChEBI" id="CHEBI:32722"/>
        <dbReference type="ChEBI" id="CHEBI:57618"/>
        <dbReference type="ChEBI" id="CHEBI:57844"/>
        <dbReference type="ChEBI" id="CHEBI:59789"/>
        <dbReference type="ChEBI" id="CHEBI:140311"/>
    </reaction>
</comment>
<dbReference type="SFLD" id="SFLDG01066">
    <property type="entry name" value="organic_radical-activating_enz"/>
    <property type="match status" value="1"/>
</dbReference>
<accession>A0A379DDL6</accession>
<comment type="function">
    <text evidence="2 12">Activation of anaerobic ribonucleoside-triphosphate reductase under anaerobic conditions by generation of an organic free radical, using S-adenosylmethionine and reduced flavodoxin as cosubstrates to produce 5'-deoxy-adenosine.</text>
</comment>
<dbReference type="PANTHER" id="PTHR30352">
    <property type="entry name" value="PYRUVATE FORMATE-LYASE-ACTIVATING ENZYME"/>
    <property type="match status" value="1"/>
</dbReference>
<dbReference type="InterPro" id="IPR034457">
    <property type="entry name" value="Organic_radical-activating"/>
</dbReference>
<dbReference type="SUPFAM" id="SSF102114">
    <property type="entry name" value="Radical SAM enzymes"/>
    <property type="match status" value="1"/>
</dbReference>
<dbReference type="Gene3D" id="3.20.20.70">
    <property type="entry name" value="Aldolase class I"/>
    <property type="match status" value="1"/>
</dbReference>
<evidence type="ECO:0000256" key="8">
    <source>
        <dbReference type="ARBA" id="ARBA00023002"/>
    </source>
</evidence>
<name>A0A379DDL6_9FIRM</name>
<dbReference type="GO" id="GO:0004748">
    <property type="term" value="F:ribonucleoside-diphosphate reductase activity, thioredoxin disulfide as acceptor"/>
    <property type="evidence" value="ECO:0007669"/>
    <property type="project" value="TreeGrafter"/>
</dbReference>
<dbReference type="SFLD" id="SFLDF00299">
    <property type="entry name" value="anaerobic_ribonucleoside-triph"/>
    <property type="match status" value="1"/>
</dbReference>
<comment type="similarity">
    <text evidence="3 12">Belongs to the organic radical-activating enzymes family.</text>
</comment>
<dbReference type="EC" id="1.97.1.-" evidence="12"/>
<comment type="cofactor">
    <cofactor evidence="1">
        <name>[4Fe-4S] cluster</name>
        <dbReference type="ChEBI" id="CHEBI:49883"/>
    </cofactor>
</comment>
<dbReference type="SFLD" id="SFLDS00029">
    <property type="entry name" value="Radical_SAM"/>
    <property type="match status" value="1"/>
</dbReference>
<evidence type="ECO:0000256" key="12">
    <source>
        <dbReference type="PIRNR" id="PIRNR000368"/>
    </source>
</evidence>
<keyword evidence="6" id="KW-0949">S-adenosyl-L-methionine</keyword>
<dbReference type="InterPro" id="IPR001989">
    <property type="entry name" value="Radical_activat_CS"/>
</dbReference>
<evidence type="ECO:0000256" key="7">
    <source>
        <dbReference type="ARBA" id="ARBA00022723"/>
    </source>
</evidence>
<keyword evidence="7" id="KW-0479">Metal-binding</keyword>
<protein>
    <recommendedName>
        <fullName evidence="4 12">Anaerobic ribonucleoside-triphosphate reductase-activating protein</fullName>
        <ecNumber evidence="12">1.97.1.-</ecNumber>
    </recommendedName>
</protein>
<dbReference type="InterPro" id="IPR013785">
    <property type="entry name" value="Aldolase_TIM"/>
</dbReference>